<name>A0A4Q9NTR3_9APHY</name>
<evidence type="ECO:0000313" key="1">
    <source>
        <dbReference type="EMBL" id="TBU58213.1"/>
    </source>
</evidence>
<dbReference type="EMBL" id="ML145127">
    <property type="protein sequence ID" value="TBU58213.1"/>
    <property type="molecule type" value="Genomic_DNA"/>
</dbReference>
<dbReference type="Proteomes" id="UP000292082">
    <property type="component" value="Unassembled WGS sequence"/>
</dbReference>
<accession>A0A4Q9NTR3</accession>
<dbReference type="AlphaFoldDB" id="A0A4Q9NTR3"/>
<proteinExistence type="predicted"/>
<protein>
    <submittedName>
        <fullName evidence="1">Uncharacterized protein</fullName>
    </submittedName>
</protein>
<evidence type="ECO:0000313" key="2">
    <source>
        <dbReference type="Proteomes" id="UP000292082"/>
    </source>
</evidence>
<keyword evidence="2" id="KW-1185">Reference proteome</keyword>
<gene>
    <name evidence="1" type="ORF">BD310DRAFT_819952</name>
</gene>
<organism evidence="1 2">
    <name type="scientific">Dichomitus squalens</name>
    <dbReference type="NCBI Taxonomy" id="114155"/>
    <lineage>
        <taxon>Eukaryota</taxon>
        <taxon>Fungi</taxon>
        <taxon>Dikarya</taxon>
        <taxon>Basidiomycota</taxon>
        <taxon>Agaricomycotina</taxon>
        <taxon>Agaricomycetes</taxon>
        <taxon>Polyporales</taxon>
        <taxon>Polyporaceae</taxon>
        <taxon>Dichomitus</taxon>
    </lineage>
</organism>
<sequence>MLLLLQVRRSCPQPCLISTCADRLAIVPAATTGDATKQALLSVVQVWLDRLQAMAVIVNFIFVSIDSMVYSFPSRPPDFSTWSSVDLLVSASLGGAIILHVCASILAYIASFVLIRYRLSDAEEQEQSTERPYTASDGQHRTHPMRAQSFSAATTLAPALAPEWNEYIDLRSLISVHKVPLRQYILCGMVPRKRRVKNEIEALATPDDPVVRVTVLIRCHTAIAVMTQLGFMLALLGILAYFWTGLPRMLGIWATVLLEGCLFAMGAVMVQANWKW</sequence>
<reference evidence="1 2" key="1">
    <citation type="submission" date="2019-01" db="EMBL/GenBank/DDBJ databases">
        <title>Draft genome sequences of three monokaryotic isolates of the white-rot basidiomycete fungus Dichomitus squalens.</title>
        <authorList>
            <consortium name="DOE Joint Genome Institute"/>
            <person name="Lopez S.C."/>
            <person name="Andreopoulos B."/>
            <person name="Pangilinan J."/>
            <person name="Lipzen A."/>
            <person name="Riley R."/>
            <person name="Ahrendt S."/>
            <person name="Ng V."/>
            <person name="Barry K."/>
            <person name="Daum C."/>
            <person name="Grigoriev I.V."/>
            <person name="Hilden K.S."/>
            <person name="Makela M.R."/>
            <person name="de Vries R.P."/>
        </authorList>
    </citation>
    <scope>NUCLEOTIDE SEQUENCE [LARGE SCALE GENOMIC DNA]</scope>
    <source>
        <strain evidence="1 2">CBS 464.89</strain>
    </source>
</reference>